<dbReference type="Proteomes" id="UP001642360">
    <property type="component" value="Unassembled WGS sequence"/>
</dbReference>
<dbReference type="NCBIfam" id="TIGR01614">
    <property type="entry name" value="PME_inhib"/>
    <property type="match status" value="1"/>
</dbReference>
<dbReference type="PANTHER" id="PTHR35357">
    <property type="entry name" value="OS02G0537100 PROTEIN"/>
    <property type="match status" value="1"/>
</dbReference>
<reference evidence="7 8" key="1">
    <citation type="submission" date="2024-02" db="EMBL/GenBank/DDBJ databases">
        <authorList>
            <person name="Vignale AGUSTIN F."/>
            <person name="Sosa J E."/>
            <person name="Modenutti C."/>
        </authorList>
    </citation>
    <scope>NUCLEOTIDE SEQUENCE [LARGE SCALE GENOMIC DNA]</scope>
</reference>
<proteinExistence type="inferred from homology"/>
<evidence type="ECO:0000259" key="5">
    <source>
        <dbReference type="SMART" id="SM00856"/>
    </source>
</evidence>
<dbReference type="AlphaFoldDB" id="A0ABC8SCM2"/>
<dbReference type="Gene3D" id="1.20.140.40">
    <property type="entry name" value="Invertase/pectin methylesterase inhibitor family protein"/>
    <property type="match status" value="1"/>
</dbReference>
<gene>
    <name evidence="6" type="ORF">ILEXP_LOCUS16815</name>
    <name evidence="7" type="ORF">ILEXP_LOCUS23220</name>
</gene>
<keyword evidence="8" id="KW-1185">Reference proteome</keyword>
<dbReference type="InterPro" id="IPR006501">
    <property type="entry name" value="Pectinesterase_inhib_dom"/>
</dbReference>
<comment type="caution">
    <text evidence="7">The sequence shown here is derived from an EMBL/GenBank/DDBJ whole genome shotgun (WGS) entry which is preliminary data.</text>
</comment>
<dbReference type="EMBL" id="CAUOFW020001811">
    <property type="protein sequence ID" value="CAK9148826.1"/>
    <property type="molecule type" value="Genomic_DNA"/>
</dbReference>
<feature type="signal peptide" evidence="4">
    <location>
        <begin position="1"/>
        <end position="26"/>
    </location>
</feature>
<evidence type="ECO:0000256" key="3">
    <source>
        <dbReference type="ARBA" id="ARBA00038471"/>
    </source>
</evidence>
<evidence type="ECO:0000256" key="2">
    <source>
        <dbReference type="ARBA" id="ARBA00023157"/>
    </source>
</evidence>
<evidence type="ECO:0000313" key="6">
    <source>
        <dbReference type="EMBL" id="CAK9148826.1"/>
    </source>
</evidence>
<name>A0ABC8SCM2_9AQUA</name>
<evidence type="ECO:0000256" key="4">
    <source>
        <dbReference type="SAM" id="SignalP"/>
    </source>
</evidence>
<protein>
    <recommendedName>
        <fullName evidence="5">Pectinesterase inhibitor domain-containing protein</fullName>
    </recommendedName>
</protein>
<dbReference type="EMBL" id="CAUOFW020002599">
    <property type="protein sequence ID" value="CAK9154865.1"/>
    <property type="molecule type" value="Genomic_DNA"/>
</dbReference>
<dbReference type="Pfam" id="PF04043">
    <property type="entry name" value="PMEI"/>
    <property type="match status" value="1"/>
</dbReference>
<keyword evidence="1 4" id="KW-0732">Signal</keyword>
<keyword evidence="2" id="KW-1015">Disulfide bond</keyword>
<organism evidence="7 8">
    <name type="scientific">Ilex paraguariensis</name>
    <name type="common">yerba mate</name>
    <dbReference type="NCBI Taxonomy" id="185542"/>
    <lineage>
        <taxon>Eukaryota</taxon>
        <taxon>Viridiplantae</taxon>
        <taxon>Streptophyta</taxon>
        <taxon>Embryophyta</taxon>
        <taxon>Tracheophyta</taxon>
        <taxon>Spermatophyta</taxon>
        <taxon>Magnoliopsida</taxon>
        <taxon>eudicotyledons</taxon>
        <taxon>Gunneridae</taxon>
        <taxon>Pentapetalae</taxon>
        <taxon>asterids</taxon>
        <taxon>campanulids</taxon>
        <taxon>Aquifoliales</taxon>
        <taxon>Aquifoliaceae</taxon>
        <taxon>Ilex</taxon>
    </lineage>
</organism>
<feature type="domain" description="Pectinesterase inhibitor" evidence="5">
    <location>
        <begin position="30"/>
        <end position="177"/>
    </location>
</feature>
<dbReference type="InterPro" id="IPR035513">
    <property type="entry name" value="Invertase/methylesterase_inhib"/>
</dbReference>
<sequence length="184" mass="20081">MKAMSSFFVLLHLTLCLTLHPHLIVARQNFGSTLITKACERSAHQEFCLNVLNADPNSQTADLKGLAFNALRYTSTNVTDTSVFIKQSLSNTDELDPIVEQALTDCNDVYLSTADLIDDSINALVSNAYPDVDKWVKAAVANIDTCEASVTNKTGSALEVSHKNRILRQLCNTALSVVHVLANN</sequence>
<comment type="similarity">
    <text evidence="3">Belongs to the PMEI family.</text>
</comment>
<evidence type="ECO:0000313" key="8">
    <source>
        <dbReference type="Proteomes" id="UP001642360"/>
    </source>
</evidence>
<evidence type="ECO:0000256" key="1">
    <source>
        <dbReference type="ARBA" id="ARBA00022729"/>
    </source>
</evidence>
<accession>A0ABC8SCM2</accession>
<evidence type="ECO:0000313" key="7">
    <source>
        <dbReference type="EMBL" id="CAK9154865.1"/>
    </source>
</evidence>
<feature type="chain" id="PRO_5044720926" description="Pectinesterase inhibitor domain-containing protein" evidence="4">
    <location>
        <begin position="27"/>
        <end position="184"/>
    </location>
</feature>
<dbReference type="SUPFAM" id="SSF101148">
    <property type="entry name" value="Plant invertase/pectin methylesterase inhibitor"/>
    <property type="match status" value="1"/>
</dbReference>
<dbReference type="SMART" id="SM00856">
    <property type="entry name" value="PMEI"/>
    <property type="match status" value="1"/>
</dbReference>
<dbReference type="PANTHER" id="PTHR35357:SF8">
    <property type="entry name" value="OS01G0111000 PROTEIN"/>
    <property type="match status" value="1"/>
</dbReference>